<dbReference type="EMBL" id="PDKW01000041">
    <property type="protein sequence ID" value="PGH56223.1"/>
    <property type="molecule type" value="Genomic_DNA"/>
</dbReference>
<dbReference type="Proteomes" id="UP000225379">
    <property type="component" value="Unassembled WGS sequence"/>
</dbReference>
<dbReference type="RefSeq" id="WP_098737188.1">
    <property type="nucleotide sequence ID" value="NZ_PDKW01000041.1"/>
</dbReference>
<evidence type="ECO:0000256" key="4">
    <source>
        <dbReference type="ARBA" id="ARBA00022692"/>
    </source>
</evidence>
<evidence type="ECO:0000256" key="1">
    <source>
        <dbReference type="ARBA" id="ARBA00004651"/>
    </source>
</evidence>
<dbReference type="InterPro" id="IPR005891">
    <property type="entry name" value="DevC"/>
</dbReference>
<feature type="domain" description="MacB-like periplasmic core" evidence="9">
    <location>
        <begin position="17"/>
        <end position="223"/>
    </location>
</feature>
<feature type="transmembrane region" description="Helical" evidence="7">
    <location>
        <begin position="308"/>
        <end position="332"/>
    </location>
</feature>
<evidence type="ECO:0000256" key="7">
    <source>
        <dbReference type="SAM" id="Phobius"/>
    </source>
</evidence>
<evidence type="ECO:0000256" key="3">
    <source>
        <dbReference type="ARBA" id="ARBA00022475"/>
    </source>
</evidence>
<evidence type="ECO:0000256" key="2">
    <source>
        <dbReference type="ARBA" id="ARBA00022448"/>
    </source>
</evidence>
<reference evidence="11" key="1">
    <citation type="submission" date="2017-10" db="EMBL/GenBank/DDBJ databases">
        <authorList>
            <person name="Kravchenko I.K."/>
            <person name="Grouzdev D.S."/>
        </authorList>
    </citation>
    <scope>NUCLEOTIDE SEQUENCE [LARGE SCALE GENOMIC DNA]</scope>
    <source>
        <strain evidence="11">B2</strain>
    </source>
</reference>
<dbReference type="Pfam" id="PF02687">
    <property type="entry name" value="FtsX"/>
    <property type="match status" value="1"/>
</dbReference>
<sequence length="375" mass="40001">MVSLARQNLVHEWRRFAAAILTLAFSGLLILVQVGLLLGQLDAFTLPLTRSRADLWITAPNIQSWDQSTVVPARVEGLFWSHPAVLDVHEMSLGYTDWRTGDGARQNVMIVGVNIRPGALSGLDGIAADTLAVLSTPETVLVDQADAAKLGATVGGTAEIAGRRVTIGGFVRGFRSNLMPLVFTSAESLRRINADWTGSGPPYFLLKLDPRFDVEQVRQDLEAAGGVQTYGVATPEELAAKSALFWLEESGAGTSFGFSMLLALLVGVGVTGQTLRGAVIASLKEYATLRALGVTVGQLRAIVVEQSLWVALVGNLLMFAIAGLLSGLAWFMGIPLVLTWWLGGITTLFVTAIACLSGLVALSVLYRSEPADLLR</sequence>
<keyword evidence="6 7" id="KW-0472">Membrane</keyword>
<dbReference type="InterPro" id="IPR003838">
    <property type="entry name" value="ABC3_permease_C"/>
</dbReference>
<keyword evidence="2" id="KW-0813">Transport</keyword>
<gene>
    <name evidence="10" type="ORF">CRT60_14785</name>
</gene>
<dbReference type="InterPro" id="IPR025857">
    <property type="entry name" value="MacB_PCD"/>
</dbReference>
<evidence type="ECO:0000313" key="10">
    <source>
        <dbReference type="EMBL" id="PGH56223.1"/>
    </source>
</evidence>
<comment type="caution">
    <text evidence="10">The sequence shown here is derived from an EMBL/GenBank/DDBJ whole genome shotgun (WGS) entry which is preliminary data.</text>
</comment>
<keyword evidence="3" id="KW-1003">Cell membrane</keyword>
<dbReference type="PIRSF" id="PIRSF031773">
    <property type="entry name" value="DevC"/>
    <property type="match status" value="1"/>
</dbReference>
<keyword evidence="4 7" id="KW-0812">Transmembrane</keyword>
<evidence type="ECO:0000313" key="11">
    <source>
        <dbReference type="Proteomes" id="UP000225379"/>
    </source>
</evidence>
<feature type="transmembrane region" description="Helical" evidence="7">
    <location>
        <begin position="16"/>
        <end position="38"/>
    </location>
</feature>
<name>A0A2B8BFA4_9PROT</name>
<dbReference type="InterPro" id="IPR051125">
    <property type="entry name" value="ABC-4/HrtB_transporter"/>
</dbReference>
<dbReference type="PANTHER" id="PTHR43738">
    <property type="entry name" value="ABC TRANSPORTER, MEMBRANE PROTEIN"/>
    <property type="match status" value="1"/>
</dbReference>
<dbReference type="Pfam" id="PF12704">
    <property type="entry name" value="MacB_PCD"/>
    <property type="match status" value="1"/>
</dbReference>
<dbReference type="GO" id="GO:0005886">
    <property type="term" value="C:plasma membrane"/>
    <property type="evidence" value="ECO:0007669"/>
    <property type="project" value="UniProtKB-SubCell"/>
</dbReference>
<accession>A0A2B8BFA4</accession>
<protein>
    <submittedName>
        <fullName evidence="10">ABC transporter permease</fullName>
    </submittedName>
</protein>
<evidence type="ECO:0000256" key="5">
    <source>
        <dbReference type="ARBA" id="ARBA00022989"/>
    </source>
</evidence>
<keyword evidence="5 7" id="KW-1133">Transmembrane helix</keyword>
<feature type="domain" description="ABC3 transporter permease C-terminal" evidence="8">
    <location>
        <begin position="258"/>
        <end position="370"/>
    </location>
</feature>
<feature type="transmembrane region" description="Helical" evidence="7">
    <location>
        <begin position="338"/>
        <end position="366"/>
    </location>
</feature>
<comment type="subcellular location">
    <subcellularLocation>
        <location evidence="1">Cell membrane</location>
        <topology evidence="1">Multi-pass membrane protein</topology>
    </subcellularLocation>
</comment>
<evidence type="ECO:0000256" key="6">
    <source>
        <dbReference type="ARBA" id="ARBA00023136"/>
    </source>
</evidence>
<dbReference type="AlphaFoldDB" id="A0A2B8BFA4"/>
<evidence type="ECO:0000259" key="8">
    <source>
        <dbReference type="Pfam" id="PF02687"/>
    </source>
</evidence>
<evidence type="ECO:0000259" key="9">
    <source>
        <dbReference type="Pfam" id="PF12704"/>
    </source>
</evidence>
<proteinExistence type="predicted"/>
<keyword evidence="11" id="KW-1185">Reference proteome</keyword>
<dbReference type="PANTHER" id="PTHR43738:SF1">
    <property type="entry name" value="HEMIN TRANSPORT SYSTEM PERMEASE PROTEIN HRTB-RELATED"/>
    <property type="match status" value="1"/>
</dbReference>
<organism evidence="10 11">
    <name type="scientific">Azospirillum palustre</name>
    <dbReference type="NCBI Taxonomy" id="2044885"/>
    <lineage>
        <taxon>Bacteria</taxon>
        <taxon>Pseudomonadati</taxon>
        <taxon>Pseudomonadota</taxon>
        <taxon>Alphaproteobacteria</taxon>
        <taxon>Rhodospirillales</taxon>
        <taxon>Azospirillaceae</taxon>
        <taxon>Azospirillum</taxon>
    </lineage>
</organism>
<dbReference type="OrthoDB" id="8578584at2"/>